<evidence type="ECO:0000313" key="6">
    <source>
        <dbReference type="EMBL" id="ROR90915.1"/>
    </source>
</evidence>
<dbReference type="PROSITE" id="PS00211">
    <property type="entry name" value="ABC_TRANSPORTER_1"/>
    <property type="match status" value="1"/>
</dbReference>
<dbReference type="RefSeq" id="WP_123390153.1">
    <property type="nucleotide sequence ID" value="NZ_RKHO01000001.1"/>
</dbReference>
<dbReference type="SMART" id="SM00382">
    <property type="entry name" value="AAA"/>
    <property type="match status" value="1"/>
</dbReference>
<dbReference type="Proteomes" id="UP000281738">
    <property type="component" value="Unassembled WGS sequence"/>
</dbReference>
<dbReference type="InterPro" id="IPR003439">
    <property type="entry name" value="ABC_transporter-like_ATP-bd"/>
</dbReference>
<dbReference type="EMBL" id="RKHO01000001">
    <property type="protein sequence ID" value="ROR90915.1"/>
    <property type="molecule type" value="Genomic_DNA"/>
</dbReference>
<keyword evidence="4 6" id="KW-0067">ATP-binding</keyword>
<dbReference type="InterPro" id="IPR027417">
    <property type="entry name" value="P-loop_NTPase"/>
</dbReference>
<comment type="similarity">
    <text evidence="1">Belongs to the ABC transporter superfamily.</text>
</comment>
<evidence type="ECO:0000256" key="3">
    <source>
        <dbReference type="ARBA" id="ARBA00022741"/>
    </source>
</evidence>
<protein>
    <submittedName>
        <fullName evidence="6">ABC-2 type transport system ATP-binding protein</fullName>
    </submittedName>
</protein>
<dbReference type="PANTHER" id="PTHR43335:SF4">
    <property type="entry name" value="ABC TRANSPORTER, ATP-BINDING PROTEIN"/>
    <property type="match status" value="1"/>
</dbReference>
<evidence type="ECO:0000259" key="5">
    <source>
        <dbReference type="PROSITE" id="PS50893"/>
    </source>
</evidence>
<dbReference type="AlphaFoldDB" id="A0A3N2CTR9"/>
<evidence type="ECO:0000256" key="4">
    <source>
        <dbReference type="ARBA" id="ARBA00022840"/>
    </source>
</evidence>
<dbReference type="InterPro" id="IPR017871">
    <property type="entry name" value="ABC_transporter-like_CS"/>
</dbReference>
<keyword evidence="7" id="KW-1185">Reference proteome</keyword>
<dbReference type="PROSITE" id="PS50893">
    <property type="entry name" value="ABC_TRANSPORTER_2"/>
    <property type="match status" value="1"/>
</dbReference>
<dbReference type="InterPro" id="IPR003593">
    <property type="entry name" value="AAA+_ATPase"/>
</dbReference>
<proteinExistence type="inferred from homology"/>
<sequence>MGVADDPAVTLYGVTKTFGGRHAVRGVDLQVHRGSVYGLVGPNGAGKTTLLRMMCGLVEPTSGRVEVGGRPVSARRTPAGLGALIETPGFVPHLTGRENLRHLARVRGVDAGSVERSLGQVVLLDRADDRYRTYSLGMKQRLGVAAALLSEPAVLVLDEPSNGLVPTGVEEMTALIGQLGRANVTVVVSSHALADVEECCTHVGIVLGGRLVADGSLADILGPARVRLRASPHGRVARVLGRTHPAVVLKQGRDERGLFVDAADESSAPWLVQSLGEAGVDVWEVGPARRNLRTVYDELRRTLCPTR</sequence>
<dbReference type="OrthoDB" id="9804819at2"/>
<organism evidence="6 7">
    <name type="scientific">Nocardioides aurantiacus</name>
    <dbReference type="NCBI Taxonomy" id="86796"/>
    <lineage>
        <taxon>Bacteria</taxon>
        <taxon>Bacillati</taxon>
        <taxon>Actinomycetota</taxon>
        <taxon>Actinomycetes</taxon>
        <taxon>Propionibacteriales</taxon>
        <taxon>Nocardioidaceae</taxon>
        <taxon>Nocardioides</taxon>
    </lineage>
</organism>
<keyword evidence="2" id="KW-0813">Transport</keyword>
<evidence type="ECO:0000256" key="2">
    <source>
        <dbReference type="ARBA" id="ARBA00022448"/>
    </source>
</evidence>
<dbReference type="Pfam" id="PF00005">
    <property type="entry name" value="ABC_tran"/>
    <property type="match status" value="1"/>
</dbReference>
<dbReference type="SUPFAM" id="SSF52540">
    <property type="entry name" value="P-loop containing nucleoside triphosphate hydrolases"/>
    <property type="match status" value="1"/>
</dbReference>
<gene>
    <name evidence="6" type="ORF">EDD33_1765</name>
</gene>
<evidence type="ECO:0000313" key="7">
    <source>
        <dbReference type="Proteomes" id="UP000281738"/>
    </source>
</evidence>
<name>A0A3N2CTR9_9ACTN</name>
<dbReference type="GO" id="GO:0005524">
    <property type="term" value="F:ATP binding"/>
    <property type="evidence" value="ECO:0007669"/>
    <property type="project" value="UniProtKB-KW"/>
</dbReference>
<comment type="caution">
    <text evidence="6">The sequence shown here is derived from an EMBL/GenBank/DDBJ whole genome shotgun (WGS) entry which is preliminary data.</text>
</comment>
<accession>A0A3N2CTR9</accession>
<keyword evidence="3" id="KW-0547">Nucleotide-binding</keyword>
<dbReference type="PANTHER" id="PTHR43335">
    <property type="entry name" value="ABC TRANSPORTER, ATP-BINDING PROTEIN"/>
    <property type="match status" value="1"/>
</dbReference>
<evidence type="ECO:0000256" key="1">
    <source>
        <dbReference type="ARBA" id="ARBA00005417"/>
    </source>
</evidence>
<reference evidence="6 7" key="1">
    <citation type="submission" date="2018-11" db="EMBL/GenBank/DDBJ databases">
        <title>Sequencing the genomes of 1000 actinobacteria strains.</title>
        <authorList>
            <person name="Klenk H.-P."/>
        </authorList>
    </citation>
    <scope>NUCLEOTIDE SEQUENCE [LARGE SCALE GENOMIC DNA]</scope>
    <source>
        <strain evidence="6 7">DSM 12652</strain>
    </source>
</reference>
<feature type="domain" description="ABC transporter" evidence="5">
    <location>
        <begin position="9"/>
        <end position="233"/>
    </location>
</feature>
<dbReference type="GO" id="GO:0016887">
    <property type="term" value="F:ATP hydrolysis activity"/>
    <property type="evidence" value="ECO:0007669"/>
    <property type="project" value="InterPro"/>
</dbReference>
<dbReference type="Gene3D" id="3.40.50.300">
    <property type="entry name" value="P-loop containing nucleotide triphosphate hydrolases"/>
    <property type="match status" value="1"/>
</dbReference>